<proteinExistence type="inferred from homology"/>
<dbReference type="GO" id="GO:0000271">
    <property type="term" value="P:polysaccharide biosynthetic process"/>
    <property type="evidence" value="ECO:0007669"/>
    <property type="project" value="UniProtKB-KW"/>
</dbReference>
<dbReference type="Pfam" id="PF02397">
    <property type="entry name" value="Bac_transf"/>
    <property type="match status" value="1"/>
</dbReference>
<comment type="subcellular location">
    <subcellularLocation>
        <location evidence="1">Membrane</location>
        <topology evidence="1">Multi-pass membrane protein</topology>
    </subcellularLocation>
</comment>
<evidence type="ECO:0000259" key="9">
    <source>
        <dbReference type="Pfam" id="PF02397"/>
    </source>
</evidence>
<dbReference type="EMBL" id="FBVY01000002">
    <property type="protein sequence ID" value="CUW85996.1"/>
    <property type="molecule type" value="Genomic_DNA"/>
</dbReference>
<evidence type="ECO:0000313" key="10">
    <source>
        <dbReference type="EMBL" id="CUW85996.1"/>
    </source>
</evidence>
<keyword evidence="7" id="KW-0270">Exopolysaccharide synthesis</keyword>
<dbReference type="InterPro" id="IPR017475">
    <property type="entry name" value="EPS_sugar_tfrase"/>
</dbReference>
<organism evidence="10 11">
    <name type="scientific">Agrobacterium genomosp. 2 str. CFBP 5494</name>
    <dbReference type="NCBI Taxonomy" id="1183436"/>
    <lineage>
        <taxon>Bacteria</taxon>
        <taxon>Pseudomonadati</taxon>
        <taxon>Pseudomonadota</taxon>
        <taxon>Alphaproteobacteria</taxon>
        <taxon>Hyphomicrobiales</taxon>
        <taxon>Rhizobiaceae</taxon>
        <taxon>Rhizobium/Agrobacterium group</taxon>
        <taxon>Agrobacterium</taxon>
        <taxon>Agrobacterium tumefaciens complex</taxon>
    </lineage>
</organism>
<dbReference type="InterPro" id="IPR036291">
    <property type="entry name" value="NAD(P)-bd_dom_sf"/>
</dbReference>
<comment type="caution">
    <text evidence="10">The sequence shown here is derived from an EMBL/GenBank/DDBJ whole genome shotgun (WGS) entry which is preliminary data.</text>
</comment>
<dbReference type="GO" id="GO:0016020">
    <property type="term" value="C:membrane"/>
    <property type="evidence" value="ECO:0007669"/>
    <property type="project" value="UniProtKB-SubCell"/>
</dbReference>
<feature type="transmembrane region" description="Helical" evidence="8">
    <location>
        <begin position="96"/>
        <end position="114"/>
    </location>
</feature>
<dbReference type="InterPro" id="IPR017473">
    <property type="entry name" value="Undecaprenyl-P_gluc_Ptfrase"/>
</dbReference>
<keyword evidence="3 10" id="KW-0808">Transferase</keyword>
<evidence type="ECO:0000256" key="7">
    <source>
        <dbReference type="ARBA" id="ARBA00023169"/>
    </source>
</evidence>
<sequence>MHQARSTTLKLRIVRSEIDADFRADALEGADQAMTKADKDRLQFDLASLRKQISEQEANGPSTSEAVVLNPLARQIANQLRGGNHSPNMVIGQLRLLEFTMLVVIAAIINGVAADRGIETFLAVFGGGVLGAALCVFLLQAGDCYQLPTLRTPLSMFARIQGAVCLSFVGTACFLLLFFPDALHSWQAFGIWYAIAAIAIFTGRLILGFAIRHWGRNGVMERRAVIVGGGDAAKDLIRSLEQQSDNDIRICGIFDDRQSARSPDVVAGYPKLGTFAELVEFARLTKLDMLIIALPLSAEARILQLLRKLWVLPVDIRIAAHANKLRFRPRAYSHVGKVPMLDVFDKPIRDWDSVAKRLFDITFSLIGIALLWPVMVGAAIAVKTTSKGPMLFKQKRHGFNNETINVWKFRSMYTELSDPTAKKAVTKNDPRVTPVGRFLRKSSMDELPQLFNVLHGDLSLVGPRPHAVHAQTGDLKYTEVVEHYFARHKVKPGVTGWAQINGWRGEIDHGDKIKFRTEYDLYYIENWSLFLDLKILFLTPIRLLKSENAY</sequence>
<dbReference type="NCBIfam" id="TIGR03025">
    <property type="entry name" value="EPS_sugtrans"/>
    <property type="match status" value="1"/>
</dbReference>
<evidence type="ECO:0000256" key="2">
    <source>
        <dbReference type="ARBA" id="ARBA00006464"/>
    </source>
</evidence>
<evidence type="ECO:0000313" key="11">
    <source>
        <dbReference type="Proteomes" id="UP000191933"/>
    </source>
</evidence>
<name>A0A9W5EYJ3_9HYPH</name>
<feature type="transmembrane region" description="Helical" evidence="8">
    <location>
        <begin position="160"/>
        <end position="179"/>
    </location>
</feature>
<evidence type="ECO:0000256" key="4">
    <source>
        <dbReference type="ARBA" id="ARBA00022692"/>
    </source>
</evidence>
<dbReference type="Pfam" id="PF13727">
    <property type="entry name" value="CoA_binding_3"/>
    <property type="match status" value="1"/>
</dbReference>
<dbReference type="SUPFAM" id="SSF51735">
    <property type="entry name" value="NAD(P)-binding Rossmann-fold domains"/>
    <property type="match status" value="1"/>
</dbReference>
<keyword evidence="11" id="KW-1185">Reference proteome</keyword>
<comment type="similarity">
    <text evidence="2">Belongs to the bacterial sugar transferase family.</text>
</comment>
<dbReference type="Proteomes" id="UP000191933">
    <property type="component" value="Unassembled WGS sequence"/>
</dbReference>
<feature type="transmembrane region" description="Helical" evidence="8">
    <location>
        <begin position="191"/>
        <end position="211"/>
    </location>
</feature>
<reference evidence="10 11" key="1">
    <citation type="submission" date="2016-01" db="EMBL/GenBank/DDBJ databases">
        <authorList>
            <person name="Regsiter A."/>
            <person name="william w."/>
        </authorList>
    </citation>
    <scope>NUCLEOTIDE SEQUENCE [LARGE SCALE GENOMIC DNA]</scope>
    <source>
        <strain evidence="10 11">CFBP 5494</strain>
    </source>
</reference>
<keyword evidence="5 8" id="KW-1133">Transmembrane helix</keyword>
<feature type="transmembrane region" description="Helical" evidence="8">
    <location>
        <begin position="358"/>
        <end position="382"/>
    </location>
</feature>
<evidence type="ECO:0000256" key="5">
    <source>
        <dbReference type="ARBA" id="ARBA00022989"/>
    </source>
</evidence>
<evidence type="ECO:0000256" key="6">
    <source>
        <dbReference type="ARBA" id="ARBA00023136"/>
    </source>
</evidence>
<protein>
    <submittedName>
        <fullName evidence="10">Bacterial sugar transferase family protein</fullName>
        <ecNumber evidence="10">2.-.-.-</ecNumber>
    </submittedName>
</protein>
<keyword evidence="6 8" id="KW-0472">Membrane</keyword>
<gene>
    <name evidence="10" type="ORF">AGR2A_Cc100319</name>
</gene>
<dbReference type="AlphaFoldDB" id="A0A9W5EYJ3"/>
<keyword evidence="4 8" id="KW-0812">Transmembrane</keyword>
<dbReference type="PANTHER" id="PTHR30576:SF0">
    <property type="entry name" value="UNDECAPRENYL-PHOSPHATE N-ACETYLGALACTOSAMINYL 1-PHOSPHATE TRANSFERASE-RELATED"/>
    <property type="match status" value="1"/>
</dbReference>
<dbReference type="PANTHER" id="PTHR30576">
    <property type="entry name" value="COLANIC BIOSYNTHESIS UDP-GLUCOSE LIPID CARRIER TRANSFERASE"/>
    <property type="match status" value="1"/>
</dbReference>
<accession>A0A9W5EYJ3</accession>
<feature type="domain" description="Bacterial sugar transferase" evidence="9">
    <location>
        <begin position="356"/>
        <end position="544"/>
    </location>
</feature>
<evidence type="ECO:0000256" key="3">
    <source>
        <dbReference type="ARBA" id="ARBA00022679"/>
    </source>
</evidence>
<dbReference type="EC" id="2.-.-.-" evidence="10"/>
<feature type="transmembrane region" description="Helical" evidence="8">
    <location>
        <begin position="120"/>
        <end position="139"/>
    </location>
</feature>
<dbReference type="GO" id="GO:0016780">
    <property type="term" value="F:phosphotransferase activity, for other substituted phosphate groups"/>
    <property type="evidence" value="ECO:0007669"/>
    <property type="project" value="TreeGrafter"/>
</dbReference>
<dbReference type="NCBIfam" id="TIGR03023">
    <property type="entry name" value="WcaJ_sugtrans"/>
    <property type="match status" value="1"/>
</dbReference>
<evidence type="ECO:0000256" key="8">
    <source>
        <dbReference type="SAM" id="Phobius"/>
    </source>
</evidence>
<dbReference type="Gene3D" id="3.40.50.720">
    <property type="entry name" value="NAD(P)-binding Rossmann-like Domain"/>
    <property type="match status" value="1"/>
</dbReference>
<evidence type="ECO:0000256" key="1">
    <source>
        <dbReference type="ARBA" id="ARBA00004141"/>
    </source>
</evidence>
<dbReference type="InterPro" id="IPR003362">
    <property type="entry name" value="Bact_transf"/>
</dbReference>